<reference evidence="1" key="1">
    <citation type="submission" date="2018-10" db="EMBL/GenBank/DDBJ databases">
        <title>Hidden diversity of soil giant viruses.</title>
        <authorList>
            <person name="Schulz F."/>
            <person name="Alteio L."/>
            <person name="Goudeau D."/>
            <person name="Ryan E.M."/>
            <person name="Malmstrom R.R."/>
            <person name="Blanchard J."/>
            <person name="Woyke T."/>
        </authorList>
    </citation>
    <scope>NUCLEOTIDE SEQUENCE</scope>
    <source>
        <strain evidence="1">SAV1</strain>
    </source>
</reference>
<dbReference type="EMBL" id="MK072465">
    <property type="protein sequence ID" value="AYV85673.1"/>
    <property type="molecule type" value="Genomic_DNA"/>
</dbReference>
<sequence>MAKKLISKTDQAMLLLFKIYEEFDKSPETKLDILRETEHYGETSFIVKTITSNNELTNYVPDADFDSICHLVYYKPHKYFIHIRKGPFKNCKFYLETNLYDNLLMTFQDNKKITAQIEYHPYYFDKCKCSIS</sequence>
<accession>A0A3G5AIP8</accession>
<name>A0A3G5AIP8_9VIRU</name>
<proteinExistence type="predicted"/>
<organism evidence="1">
    <name type="scientific">Satyrvirus sp</name>
    <dbReference type="NCBI Taxonomy" id="2487771"/>
    <lineage>
        <taxon>Viruses</taxon>
        <taxon>Varidnaviria</taxon>
        <taxon>Bamfordvirae</taxon>
        <taxon>Nucleocytoviricota</taxon>
        <taxon>Megaviricetes</taxon>
        <taxon>Imitervirales</taxon>
        <taxon>Mimiviridae</taxon>
        <taxon>Megamimivirinae</taxon>
    </lineage>
</organism>
<gene>
    <name evidence="1" type="ORF">Satyrvirus29_14</name>
</gene>
<evidence type="ECO:0000313" key="1">
    <source>
        <dbReference type="EMBL" id="AYV85673.1"/>
    </source>
</evidence>
<protein>
    <submittedName>
        <fullName evidence="1">Uncharacterized protein</fullName>
    </submittedName>
</protein>